<gene>
    <name evidence="3" type="ORF">ODALV1_LOCUS11137</name>
</gene>
<evidence type="ECO:0000259" key="2">
    <source>
        <dbReference type="Pfam" id="PF00135"/>
    </source>
</evidence>
<accession>A0ABP1QHD9</accession>
<dbReference type="InterPro" id="IPR002018">
    <property type="entry name" value="CarbesteraseB"/>
</dbReference>
<organism evidence="3 4">
    <name type="scientific">Orchesella dallaii</name>
    <dbReference type="NCBI Taxonomy" id="48710"/>
    <lineage>
        <taxon>Eukaryota</taxon>
        <taxon>Metazoa</taxon>
        <taxon>Ecdysozoa</taxon>
        <taxon>Arthropoda</taxon>
        <taxon>Hexapoda</taxon>
        <taxon>Collembola</taxon>
        <taxon>Entomobryomorpha</taxon>
        <taxon>Entomobryoidea</taxon>
        <taxon>Orchesellidae</taxon>
        <taxon>Orchesellinae</taxon>
        <taxon>Orchesella</taxon>
    </lineage>
</organism>
<name>A0ABP1QHD9_9HEXA</name>
<evidence type="ECO:0000256" key="1">
    <source>
        <dbReference type="ARBA" id="ARBA00023180"/>
    </source>
</evidence>
<evidence type="ECO:0000313" key="4">
    <source>
        <dbReference type="Proteomes" id="UP001642540"/>
    </source>
</evidence>
<sequence>MNWVGVAHKDDLIYLLNSTDYYSTIDTRDENEVNMSNIMTGIWSNFAQYGKPYISDGERLIDVWQPIARSTNPSSPLNFLDLNLRPRMAQRPSGRWSNPRRMHNFLQNPFGSPVLDDKTNANISSPIVVLKDGILKGFVMETISGRPISAFQSIPFAQALRFEVDN</sequence>
<keyword evidence="1" id="KW-0325">Glycoprotein</keyword>
<keyword evidence="4" id="KW-1185">Reference proteome</keyword>
<reference evidence="3 4" key="1">
    <citation type="submission" date="2024-08" db="EMBL/GenBank/DDBJ databases">
        <authorList>
            <person name="Cucini C."/>
            <person name="Frati F."/>
        </authorList>
    </citation>
    <scope>NUCLEOTIDE SEQUENCE [LARGE SCALE GENOMIC DNA]</scope>
</reference>
<protein>
    <recommendedName>
        <fullName evidence="2">Carboxylesterase type B domain-containing protein</fullName>
    </recommendedName>
</protein>
<evidence type="ECO:0000313" key="3">
    <source>
        <dbReference type="EMBL" id="CAL8102395.1"/>
    </source>
</evidence>
<dbReference type="InterPro" id="IPR029058">
    <property type="entry name" value="AB_hydrolase_fold"/>
</dbReference>
<dbReference type="Pfam" id="PF00135">
    <property type="entry name" value="COesterase"/>
    <property type="match status" value="1"/>
</dbReference>
<dbReference type="EMBL" id="CAXLJM020000033">
    <property type="protein sequence ID" value="CAL8102395.1"/>
    <property type="molecule type" value="Genomic_DNA"/>
</dbReference>
<dbReference type="SUPFAM" id="SSF53474">
    <property type="entry name" value="alpha/beta-Hydrolases"/>
    <property type="match status" value="1"/>
</dbReference>
<comment type="caution">
    <text evidence="3">The sequence shown here is derived from an EMBL/GenBank/DDBJ whole genome shotgun (WGS) entry which is preliminary data.</text>
</comment>
<dbReference type="Gene3D" id="3.40.50.1820">
    <property type="entry name" value="alpha/beta hydrolase"/>
    <property type="match status" value="2"/>
</dbReference>
<proteinExistence type="predicted"/>
<feature type="domain" description="Carboxylesterase type B" evidence="2">
    <location>
        <begin position="3"/>
        <end position="89"/>
    </location>
</feature>
<dbReference type="Proteomes" id="UP001642540">
    <property type="component" value="Unassembled WGS sequence"/>
</dbReference>